<gene>
    <name evidence="1" type="ORF">DFP72DRAFT_1042549</name>
</gene>
<proteinExistence type="predicted"/>
<comment type="caution">
    <text evidence="1">The sequence shown here is derived from an EMBL/GenBank/DDBJ whole genome shotgun (WGS) entry which is preliminary data.</text>
</comment>
<dbReference type="Proteomes" id="UP000521943">
    <property type="component" value="Unassembled WGS sequence"/>
</dbReference>
<reference evidence="1 2" key="1">
    <citation type="submission" date="2020-07" db="EMBL/GenBank/DDBJ databases">
        <title>Comparative genomics of pyrophilous fungi reveals a link between fire events and developmental genes.</title>
        <authorList>
            <consortium name="DOE Joint Genome Institute"/>
            <person name="Steindorff A.S."/>
            <person name="Carver A."/>
            <person name="Calhoun S."/>
            <person name="Stillman K."/>
            <person name="Liu H."/>
            <person name="Lipzen A."/>
            <person name="Pangilinan J."/>
            <person name="Labutti K."/>
            <person name="Bruns T.D."/>
            <person name="Grigoriev I.V."/>
        </authorList>
    </citation>
    <scope>NUCLEOTIDE SEQUENCE [LARGE SCALE GENOMIC DNA]</scope>
    <source>
        <strain evidence="1 2">CBS 144469</strain>
    </source>
</reference>
<evidence type="ECO:0000313" key="1">
    <source>
        <dbReference type="EMBL" id="KAF6760535.1"/>
    </source>
</evidence>
<evidence type="ECO:0000313" key="2">
    <source>
        <dbReference type="Proteomes" id="UP000521943"/>
    </source>
</evidence>
<dbReference type="AlphaFoldDB" id="A0A8H6M9Z8"/>
<keyword evidence="2" id="KW-1185">Reference proteome</keyword>
<sequence>MCYRCWLRQVGGTGDASETVVTAVSPLASAREGCNYQSEARTPNRAFKFISPPACGPIAVLNVLVIQRPTSKSITASVNYAENHRGRIGKLILLDCIVAIEFIDGEGNSMVNSWHILWFIAEGEHSEVAMGEHKERGTETPSVTVSQ</sequence>
<name>A0A8H6M9Z8_9AGAR</name>
<dbReference type="EMBL" id="JACGCI010000012">
    <property type="protein sequence ID" value="KAF6760535.1"/>
    <property type="molecule type" value="Genomic_DNA"/>
</dbReference>
<accession>A0A8H6M9Z8</accession>
<protein>
    <submittedName>
        <fullName evidence="1">Uncharacterized protein</fullName>
    </submittedName>
</protein>
<organism evidence="1 2">
    <name type="scientific">Ephemerocybe angulata</name>
    <dbReference type="NCBI Taxonomy" id="980116"/>
    <lineage>
        <taxon>Eukaryota</taxon>
        <taxon>Fungi</taxon>
        <taxon>Dikarya</taxon>
        <taxon>Basidiomycota</taxon>
        <taxon>Agaricomycotina</taxon>
        <taxon>Agaricomycetes</taxon>
        <taxon>Agaricomycetidae</taxon>
        <taxon>Agaricales</taxon>
        <taxon>Agaricineae</taxon>
        <taxon>Psathyrellaceae</taxon>
        <taxon>Ephemerocybe</taxon>
    </lineage>
</organism>